<dbReference type="PANTHER" id="PTHR43096:SF52">
    <property type="entry name" value="DNAJ HOMOLOG 1, MITOCHONDRIAL-RELATED"/>
    <property type="match status" value="1"/>
</dbReference>
<dbReference type="InterPro" id="IPR018253">
    <property type="entry name" value="DnaJ_domain_CS"/>
</dbReference>
<dbReference type="PROSITE" id="PS50076">
    <property type="entry name" value="DNAJ_2"/>
    <property type="match status" value="1"/>
</dbReference>
<dbReference type="InterPro" id="IPR008971">
    <property type="entry name" value="HSP40/DnaJ_pept-bd"/>
</dbReference>
<protein>
    <submittedName>
        <fullName evidence="3">Cytochrome C biogenesis protein</fullName>
    </submittedName>
</protein>
<dbReference type="GO" id="GO:0005737">
    <property type="term" value="C:cytoplasm"/>
    <property type="evidence" value="ECO:0007669"/>
    <property type="project" value="TreeGrafter"/>
</dbReference>
<sequence length="300" mass="33859">MEEYEGMQDADYYQILKLDREASQKEIKRAYRKLAREYHPDVSILSDAEEKFKEMGEAYEVLKNPKKREEYDRLNNSWQGRQEDSQPSYSSQNHYGFDEARYNEKHAAELNSAFDDLFGGAQKSRRYAEVDGSGDHRFDTSGRDIHARVMIDLQDSLMGASRQFTLTIPVTTPQGALVNQRKTLTVKIPKGILEGECIRVPKKGCLGMGAAAGDLLLEVGFNMHECYTVEGKDIYVNFPVTAQALALGTRVQIHVPNSRSRKVSLIIPENSQQGSKICLKGYGIPSQYPGDFYVVLQVSV</sequence>
<evidence type="ECO:0000313" key="3">
    <source>
        <dbReference type="EMBL" id="CAA6804207.1"/>
    </source>
</evidence>
<dbReference type="PANTHER" id="PTHR43096">
    <property type="entry name" value="DNAJ HOMOLOG 1, MITOCHONDRIAL-RELATED"/>
    <property type="match status" value="1"/>
</dbReference>
<dbReference type="PRINTS" id="PR00625">
    <property type="entry name" value="JDOMAIN"/>
</dbReference>
<dbReference type="Gene3D" id="2.60.260.20">
    <property type="entry name" value="Urease metallochaperone UreE, N-terminal domain"/>
    <property type="match status" value="2"/>
</dbReference>
<name>A0A6S6SFT2_9GAMM</name>
<proteinExistence type="predicted"/>
<dbReference type="PROSITE" id="PS00636">
    <property type="entry name" value="DNAJ_1"/>
    <property type="match status" value="1"/>
</dbReference>
<organism evidence="3">
    <name type="scientific">uncultured Thiotrichaceae bacterium</name>
    <dbReference type="NCBI Taxonomy" id="298394"/>
    <lineage>
        <taxon>Bacteria</taxon>
        <taxon>Pseudomonadati</taxon>
        <taxon>Pseudomonadota</taxon>
        <taxon>Gammaproteobacteria</taxon>
        <taxon>Thiotrichales</taxon>
        <taxon>Thiotrichaceae</taxon>
        <taxon>environmental samples</taxon>
    </lineage>
</organism>
<dbReference type="GO" id="GO:0051082">
    <property type="term" value="F:unfolded protein binding"/>
    <property type="evidence" value="ECO:0007669"/>
    <property type="project" value="InterPro"/>
</dbReference>
<dbReference type="EMBL" id="CACVAY010000020">
    <property type="protein sequence ID" value="CAA6804207.1"/>
    <property type="molecule type" value="Genomic_DNA"/>
</dbReference>
<dbReference type="Pfam" id="PF00226">
    <property type="entry name" value="DnaJ"/>
    <property type="match status" value="1"/>
</dbReference>
<gene>
    <name evidence="3" type="ORF">HELGO_WM31274</name>
</gene>
<keyword evidence="1" id="KW-0143">Chaperone</keyword>
<evidence type="ECO:0000256" key="1">
    <source>
        <dbReference type="ARBA" id="ARBA00023186"/>
    </source>
</evidence>
<dbReference type="Gene3D" id="1.10.287.110">
    <property type="entry name" value="DnaJ domain"/>
    <property type="match status" value="1"/>
</dbReference>
<dbReference type="InterPro" id="IPR036869">
    <property type="entry name" value="J_dom_sf"/>
</dbReference>
<evidence type="ECO:0000259" key="2">
    <source>
        <dbReference type="PROSITE" id="PS50076"/>
    </source>
</evidence>
<feature type="domain" description="J" evidence="2">
    <location>
        <begin position="11"/>
        <end position="75"/>
    </location>
</feature>
<dbReference type="SUPFAM" id="SSF46565">
    <property type="entry name" value="Chaperone J-domain"/>
    <property type="match status" value="1"/>
</dbReference>
<dbReference type="AlphaFoldDB" id="A0A6S6SFT2"/>
<dbReference type="InterPro" id="IPR002939">
    <property type="entry name" value="DnaJ_C"/>
</dbReference>
<dbReference type="SMART" id="SM00271">
    <property type="entry name" value="DnaJ"/>
    <property type="match status" value="1"/>
</dbReference>
<dbReference type="Pfam" id="PF01556">
    <property type="entry name" value="DnaJ_C"/>
    <property type="match status" value="1"/>
</dbReference>
<dbReference type="CDD" id="cd06257">
    <property type="entry name" value="DnaJ"/>
    <property type="match status" value="1"/>
</dbReference>
<dbReference type="GO" id="GO:0042026">
    <property type="term" value="P:protein refolding"/>
    <property type="evidence" value="ECO:0007669"/>
    <property type="project" value="TreeGrafter"/>
</dbReference>
<dbReference type="SUPFAM" id="SSF49493">
    <property type="entry name" value="HSP40/DnaJ peptide-binding domain"/>
    <property type="match status" value="2"/>
</dbReference>
<dbReference type="CDD" id="cd10747">
    <property type="entry name" value="DnaJ_C"/>
    <property type="match status" value="1"/>
</dbReference>
<reference evidence="3" key="1">
    <citation type="submission" date="2020-01" db="EMBL/GenBank/DDBJ databases">
        <authorList>
            <person name="Meier V. D."/>
            <person name="Meier V D."/>
        </authorList>
    </citation>
    <scope>NUCLEOTIDE SEQUENCE</scope>
    <source>
        <strain evidence="3">HLG_WM_MAG_07</strain>
    </source>
</reference>
<dbReference type="InterPro" id="IPR001623">
    <property type="entry name" value="DnaJ_domain"/>
</dbReference>
<accession>A0A6S6SFT2</accession>